<keyword evidence="1" id="KW-0732">Signal</keyword>
<feature type="signal peptide" evidence="1">
    <location>
        <begin position="1"/>
        <end position="25"/>
    </location>
</feature>
<reference evidence="2 3" key="1">
    <citation type="submission" date="2019-02" db="EMBL/GenBank/DDBJ databases">
        <title>Deep-cultivation of Planctomycetes and their phenomic and genomic characterization uncovers novel biology.</title>
        <authorList>
            <person name="Wiegand S."/>
            <person name="Jogler M."/>
            <person name="Boedeker C."/>
            <person name="Pinto D."/>
            <person name="Vollmers J."/>
            <person name="Rivas-Marin E."/>
            <person name="Kohn T."/>
            <person name="Peeters S.H."/>
            <person name="Heuer A."/>
            <person name="Rast P."/>
            <person name="Oberbeckmann S."/>
            <person name="Bunk B."/>
            <person name="Jeske O."/>
            <person name="Meyerdierks A."/>
            <person name="Storesund J.E."/>
            <person name="Kallscheuer N."/>
            <person name="Luecker S."/>
            <person name="Lage O.M."/>
            <person name="Pohl T."/>
            <person name="Merkel B.J."/>
            <person name="Hornburger P."/>
            <person name="Mueller R.-W."/>
            <person name="Bruemmer F."/>
            <person name="Labrenz M."/>
            <person name="Spormann A.M."/>
            <person name="Op den Camp H."/>
            <person name="Overmann J."/>
            <person name="Amann R."/>
            <person name="Jetten M.S.M."/>
            <person name="Mascher T."/>
            <person name="Medema M.H."/>
            <person name="Devos D.P."/>
            <person name="Kaster A.-K."/>
            <person name="Ovreas L."/>
            <person name="Rohde M."/>
            <person name="Galperin M.Y."/>
            <person name="Jogler C."/>
        </authorList>
    </citation>
    <scope>NUCLEOTIDE SEQUENCE [LARGE SCALE GENOMIC DNA]</scope>
    <source>
        <strain evidence="2 3">ElP</strain>
    </source>
</reference>
<protein>
    <submittedName>
        <fullName evidence="2">Uncharacterized protein</fullName>
    </submittedName>
</protein>
<keyword evidence="3" id="KW-1185">Reference proteome</keyword>
<evidence type="ECO:0000256" key="1">
    <source>
        <dbReference type="SAM" id="SignalP"/>
    </source>
</evidence>
<organism evidence="2 3">
    <name type="scientific">Tautonia plasticadhaerens</name>
    <dbReference type="NCBI Taxonomy" id="2527974"/>
    <lineage>
        <taxon>Bacteria</taxon>
        <taxon>Pseudomonadati</taxon>
        <taxon>Planctomycetota</taxon>
        <taxon>Planctomycetia</taxon>
        <taxon>Isosphaerales</taxon>
        <taxon>Isosphaeraceae</taxon>
        <taxon>Tautonia</taxon>
    </lineage>
</organism>
<gene>
    <name evidence="2" type="ORF">ElP_04660</name>
</gene>
<name>A0A518GVQ3_9BACT</name>
<dbReference type="KEGG" id="tpla:ElP_04660"/>
<dbReference type="OrthoDB" id="288314at2"/>
<accession>A0A518GVQ3</accession>
<dbReference type="AlphaFoldDB" id="A0A518GVQ3"/>
<feature type="chain" id="PRO_5021770881" evidence="1">
    <location>
        <begin position="26"/>
        <end position="143"/>
    </location>
</feature>
<dbReference type="EMBL" id="CP036426">
    <property type="protein sequence ID" value="QDV32631.1"/>
    <property type="molecule type" value="Genomic_DNA"/>
</dbReference>
<sequence length="143" mass="14829" precursor="true">MTRRFPLALLGAGVLLTMIAGPASAQVAGGVAPPDPASAPIYDPPGYYGMAWGVPSFGVPRAYSNFASPFGGVGYGYGYSPYALLPGPYGGALWRPGFIEPGYFYAQGAYSTYPIPRGAVTPPPGVPVGYYAPALGPPMFFRP</sequence>
<evidence type="ECO:0000313" key="2">
    <source>
        <dbReference type="EMBL" id="QDV32631.1"/>
    </source>
</evidence>
<evidence type="ECO:0000313" key="3">
    <source>
        <dbReference type="Proteomes" id="UP000317835"/>
    </source>
</evidence>
<dbReference type="RefSeq" id="WP_145266870.1">
    <property type="nucleotide sequence ID" value="NZ_CP036426.1"/>
</dbReference>
<proteinExistence type="predicted"/>
<dbReference type="Proteomes" id="UP000317835">
    <property type="component" value="Chromosome"/>
</dbReference>